<dbReference type="AlphaFoldDB" id="A0A1A9W670"/>
<evidence type="ECO:0000313" key="3">
    <source>
        <dbReference type="Proteomes" id="UP000091820"/>
    </source>
</evidence>
<dbReference type="Proteomes" id="UP000091820">
    <property type="component" value="Unassembled WGS sequence"/>
</dbReference>
<feature type="transmembrane region" description="Helical" evidence="1">
    <location>
        <begin position="57"/>
        <end position="78"/>
    </location>
</feature>
<name>A0A1A9W670_9MUSC</name>
<keyword evidence="1" id="KW-0472">Membrane</keyword>
<keyword evidence="1" id="KW-1133">Transmembrane helix</keyword>
<dbReference type="VEuPathDB" id="VectorBase:GBRI007669"/>
<proteinExistence type="predicted"/>
<feature type="transmembrane region" description="Helical" evidence="1">
    <location>
        <begin position="30"/>
        <end position="51"/>
    </location>
</feature>
<keyword evidence="1" id="KW-0812">Transmembrane</keyword>
<evidence type="ECO:0000313" key="2">
    <source>
        <dbReference type="EnsemblMetazoa" id="GBRI007669-PA"/>
    </source>
</evidence>
<sequence>MYKTFTYRFGGKLRFISVWRIEPCVAKRPFNALCDCVTDVAVVIAAIPLLIYQIQNAFVLFAFSFLLLLYPNVCAVEIDVKTRDVHSLPSTTPSMDRWIGICNTLRGISWIEFARNANAIMEMYTERIAHQFFVKFFSKPSQPDPPLYLLITRGFSKLSMGSYAAASKF</sequence>
<organism evidence="2 3">
    <name type="scientific">Glossina brevipalpis</name>
    <dbReference type="NCBI Taxonomy" id="37001"/>
    <lineage>
        <taxon>Eukaryota</taxon>
        <taxon>Metazoa</taxon>
        <taxon>Ecdysozoa</taxon>
        <taxon>Arthropoda</taxon>
        <taxon>Hexapoda</taxon>
        <taxon>Insecta</taxon>
        <taxon>Pterygota</taxon>
        <taxon>Neoptera</taxon>
        <taxon>Endopterygota</taxon>
        <taxon>Diptera</taxon>
        <taxon>Brachycera</taxon>
        <taxon>Muscomorpha</taxon>
        <taxon>Hippoboscoidea</taxon>
        <taxon>Glossinidae</taxon>
        <taxon>Glossina</taxon>
    </lineage>
</organism>
<evidence type="ECO:0000256" key="1">
    <source>
        <dbReference type="SAM" id="Phobius"/>
    </source>
</evidence>
<keyword evidence="3" id="KW-1185">Reference proteome</keyword>
<reference evidence="2" key="2">
    <citation type="submission" date="2020-05" db="UniProtKB">
        <authorList>
            <consortium name="EnsemblMetazoa"/>
        </authorList>
    </citation>
    <scope>IDENTIFICATION</scope>
    <source>
        <strain evidence="2">IAEA</strain>
    </source>
</reference>
<protein>
    <submittedName>
        <fullName evidence="2">Uncharacterized protein</fullName>
    </submittedName>
</protein>
<accession>A0A1A9W670</accession>
<dbReference type="EnsemblMetazoa" id="GBRI007669-RA">
    <property type="protein sequence ID" value="GBRI007669-PA"/>
    <property type="gene ID" value="GBRI007669"/>
</dbReference>
<reference evidence="3" key="1">
    <citation type="submission" date="2014-03" db="EMBL/GenBank/DDBJ databases">
        <authorList>
            <person name="Aksoy S."/>
            <person name="Warren W."/>
            <person name="Wilson R.K."/>
        </authorList>
    </citation>
    <scope>NUCLEOTIDE SEQUENCE [LARGE SCALE GENOMIC DNA]</scope>
    <source>
        <strain evidence="3">IAEA</strain>
    </source>
</reference>